<feature type="domain" description="Glucosidase II beta subunit N-terminal" evidence="3">
    <location>
        <begin position="54"/>
        <end position="144"/>
    </location>
</feature>
<dbReference type="PANTHER" id="PTHR12630">
    <property type="entry name" value="N-LINKED OLIGOSACCHARIDE PROCESSING"/>
    <property type="match status" value="1"/>
</dbReference>
<dbReference type="InterPro" id="IPR036055">
    <property type="entry name" value="LDL_receptor-like_sf"/>
</dbReference>
<accession>A0A9N9MY99</accession>
<dbReference type="Gene3D" id="4.10.400.10">
    <property type="entry name" value="Low-density Lipoprotein Receptor"/>
    <property type="match status" value="1"/>
</dbReference>
<dbReference type="InterPro" id="IPR028146">
    <property type="entry name" value="PRKCSH_N"/>
</dbReference>
<keyword evidence="2" id="KW-1133">Transmembrane helix</keyword>
<dbReference type="Proteomes" id="UP001152799">
    <property type="component" value="Chromosome 8"/>
</dbReference>
<evidence type="ECO:0000256" key="1">
    <source>
        <dbReference type="ARBA" id="ARBA00023157"/>
    </source>
</evidence>
<dbReference type="SUPFAM" id="SSF57424">
    <property type="entry name" value="LDL receptor-like module"/>
    <property type="match status" value="2"/>
</dbReference>
<evidence type="ECO:0000313" key="4">
    <source>
        <dbReference type="EMBL" id="CAG9772891.1"/>
    </source>
</evidence>
<evidence type="ECO:0000259" key="3">
    <source>
        <dbReference type="Pfam" id="PF12999"/>
    </source>
</evidence>
<name>A0A9N9MY99_9CUCU</name>
<evidence type="ECO:0000313" key="5">
    <source>
        <dbReference type="Proteomes" id="UP001152799"/>
    </source>
</evidence>
<protein>
    <recommendedName>
        <fullName evidence="3">Glucosidase II beta subunit N-terminal domain-containing protein</fullName>
    </recommendedName>
</protein>
<keyword evidence="5" id="KW-1185">Reference proteome</keyword>
<dbReference type="Pfam" id="PF12999">
    <property type="entry name" value="PRKCSH-like"/>
    <property type="match status" value="1"/>
</dbReference>
<keyword evidence="2" id="KW-0812">Transmembrane</keyword>
<organism evidence="4 5">
    <name type="scientific">Ceutorhynchus assimilis</name>
    <name type="common">cabbage seed weevil</name>
    <dbReference type="NCBI Taxonomy" id="467358"/>
    <lineage>
        <taxon>Eukaryota</taxon>
        <taxon>Metazoa</taxon>
        <taxon>Ecdysozoa</taxon>
        <taxon>Arthropoda</taxon>
        <taxon>Hexapoda</taxon>
        <taxon>Insecta</taxon>
        <taxon>Pterygota</taxon>
        <taxon>Neoptera</taxon>
        <taxon>Endopterygota</taxon>
        <taxon>Coleoptera</taxon>
        <taxon>Polyphaga</taxon>
        <taxon>Cucujiformia</taxon>
        <taxon>Curculionidae</taxon>
        <taxon>Ceutorhynchinae</taxon>
        <taxon>Ceutorhynchus</taxon>
    </lineage>
</organism>
<dbReference type="InterPro" id="IPR039794">
    <property type="entry name" value="Gtb1-like"/>
</dbReference>
<dbReference type="GO" id="GO:0006491">
    <property type="term" value="P:N-glycan processing"/>
    <property type="evidence" value="ECO:0007669"/>
    <property type="project" value="TreeGrafter"/>
</dbReference>
<dbReference type="GO" id="GO:0017177">
    <property type="term" value="C:glucosidase II complex"/>
    <property type="evidence" value="ECO:0007669"/>
    <property type="project" value="TreeGrafter"/>
</dbReference>
<dbReference type="PANTHER" id="PTHR12630:SF1">
    <property type="entry name" value="GLUCOSIDASE 2 SUBUNIT BETA"/>
    <property type="match status" value="1"/>
</dbReference>
<keyword evidence="1" id="KW-1015">Disulfide bond</keyword>
<proteinExistence type="predicted"/>
<feature type="transmembrane region" description="Helical" evidence="2">
    <location>
        <begin position="21"/>
        <end position="42"/>
    </location>
</feature>
<evidence type="ECO:0000256" key="2">
    <source>
        <dbReference type="SAM" id="Phobius"/>
    </source>
</evidence>
<dbReference type="EMBL" id="OU892284">
    <property type="protein sequence ID" value="CAG9772891.1"/>
    <property type="molecule type" value="Genomic_DNA"/>
</dbReference>
<dbReference type="OrthoDB" id="28322at2759"/>
<keyword evidence="2" id="KW-0472">Membrane</keyword>
<reference evidence="4" key="1">
    <citation type="submission" date="2022-01" db="EMBL/GenBank/DDBJ databases">
        <authorList>
            <person name="King R."/>
        </authorList>
    </citation>
    <scope>NUCLEOTIDE SEQUENCE</scope>
</reference>
<gene>
    <name evidence="4" type="ORF">CEUTPL_LOCUS13293</name>
</gene>
<dbReference type="AlphaFoldDB" id="A0A9N9MY99"/>
<sequence>MPLKFANYPFLGSRKRKRLCLITTTLVCLLFIIYQFIMYYMVSTESPIKNPSVKALVRGTHFKENAFYKSIEGKFTCIKSGEVIAFDKVNDDYCDCADGTDEPGTSACPNGIFYCTNNKKYPKLIPSSKVNDGICDCCDGSEEYNNENLIRNFDRTLQANTRHFLVPCPNTC</sequence>